<evidence type="ECO:0000313" key="2">
    <source>
        <dbReference type="Proteomes" id="UP000036700"/>
    </source>
</evidence>
<dbReference type="EMBL" id="CP011568">
    <property type="protein sequence ID" value="AKJ70584.1"/>
    <property type="molecule type" value="Genomic_DNA"/>
</dbReference>
<evidence type="ECO:0008006" key="3">
    <source>
        <dbReference type="Google" id="ProtNLM"/>
    </source>
</evidence>
<dbReference type="AlphaFoldDB" id="A0A0G3EX23"/>
<evidence type="ECO:0000313" key="1">
    <source>
        <dbReference type="EMBL" id="AKJ70584.1"/>
    </source>
</evidence>
<proteinExistence type="predicted"/>
<sequence length="276" mass="30186">MTSLPDQTDVGAALAAIDWARPWFSTTATVGRYAAGTGDWRAALDLEAGRRGLRNAAGKPIRFVPQASLPAGCAYEAHIHASGEVPTRINPHDFFNALIWLTFPRIKACLNARQAAEIARAGIGAERGRARDAATLFDENAVLFACSDMTMADTLRRFDWHDLMLGRRADWGQCCEALVFGHALLEKLVRPYKSITAHAWVVPVDGEFFSLAPAERIGELDRRVAASLRDSPLHSAMFAPLPVLGIPGWWPANEDAGFYADTPVFRTGRRRTVAAC</sequence>
<dbReference type="KEGG" id="ptx:ABW99_13760"/>
<dbReference type="InterPro" id="IPR021390">
    <property type="entry name" value="DUF3025"/>
</dbReference>
<dbReference type="PATRIC" id="fig|445709.3.peg.2918"/>
<protein>
    <recommendedName>
        <fullName evidence="3">DUF3025 domain-containing protein</fullName>
    </recommendedName>
</protein>
<keyword evidence="2" id="KW-1185">Reference proteome</keyword>
<dbReference type="Proteomes" id="UP000036700">
    <property type="component" value="Chromosome"/>
</dbReference>
<dbReference type="RefSeq" id="WP_047216659.1">
    <property type="nucleotide sequence ID" value="NZ_CP011568.3"/>
</dbReference>
<dbReference type="STRING" id="445709.ABW99_13760"/>
<organism evidence="1 2">
    <name type="scientific">Pandoraea thiooxydans</name>
    <dbReference type="NCBI Taxonomy" id="445709"/>
    <lineage>
        <taxon>Bacteria</taxon>
        <taxon>Pseudomonadati</taxon>
        <taxon>Pseudomonadota</taxon>
        <taxon>Betaproteobacteria</taxon>
        <taxon>Burkholderiales</taxon>
        <taxon>Burkholderiaceae</taxon>
        <taxon>Pandoraea</taxon>
    </lineage>
</organism>
<accession>A0A0G3EX23</accession>
<dbReference type="Pfam" id="PF11227">
    <property type="entry name" value="DUF3025"/>
    <property type="match status" value="1"/>
</dbReference>
<reference evidence="2" key="1">
    <citation type="submission" date="2015-06" db="EMBL/GenBank/DDBJ databases">
        <authorList>
            <person name="Lim Y.L."/>
            <person name="Ee R."/>
            <person name="Yong D."/>
            <person name="How K.Y."/>
            <person name="Yin W.F."/>
            <person name="Chan K.G."/>
        </authorList>
    </citation>
    <scope>NUCLEOTIDE SEQUENCE [LARGE SCALE GENOMIC DNA]</scope>
    <source>
        <strain evidence="2">DSM 25325</strain>
    </source>
</reference>
<name>A0A0G3EX23_9BURK</name>
<gene>
    <name evidence="1" type="ORF">ABW99_13760</name>
</gene>